<reference evidence="1" key="2">
    <citation type="submission" date="2022-06" db="UniProtKB">
        <authorList>
            <consortium name="EnsemblMetazoa"/>
        </authorList>
    </citation>
    <scope>IDENTIFICATION</scope>
    <source>
        <strain evidence="1">PS312</strain>
    </source>
</reference>
<gene>
    <name evidence="1" type="primary">WBGene00205793</name>
</gene>
<keyword evidence="2" id="KW-1185">Reference proteome</keyword>
<dbReference type="AlphaFoldDB" id="A0A2A6BP85"/>
<accession>A0A8R1YJH9</accession>
<evidence type="ECO:0000313" key="2">
    <source>
        <dbReference type="Proteomes" id="UP000005239"/>
    </source>
</evidence>
<dbReference type="EnsemblMetazoa" id="PPA32933.1">
    <property type="protein sequence ID" value="PPA32933.1"/>
    <property type="gene ID" value="WBGene00205793"/>
</dbReference>
<evidence type="ECO:0000313" key="1">
    <source>
        <dbReference type="EnsemblMetazoa" id="PPA32933.1"/>
    </source>
</evidence>
<protein>
    <submittedName>
        <fullName evidence="1">Uncharacterized protein</fullName>
    </submittedName>
</protein>
<name>A0A2A6BP85_PRIPA</name>
<organism evidence="1 2">
    <name type="scientific">Pristionchus pacificus</name>
    <name type="common">Parasitic nematode worm</name>
    <dbReference type="NCBI Taxonomy" id="54126"/>
    <lineage>
        <taxon>Eukaryota</taxon>
        <taxon>Metazoa</taxon>
        <taxon>Ecdysozoa</taxon>
        <taxon>Nematoda</taxon>
        <taxon>Chromadorea</taxon>
        <taxon>Rhabditida</taxon>
        <taxon>Rhabditina</taxon>
        <taxon>Diplogasteromorpha</taxon>
        <taxon>Diplogasteroidea</taxon>
        <taxon>Neodiplogasteridae</taxon>
        <taxon>Pristionchus</taxon>
    </lineage>
</organism>
<reference evidence="2" key="1">
    <citation type="journal article" date="2008" name="Nat. Genet.">
        <title>The Pristionchus pacificus genome provides a unique perspective on nematode lifestyle and parasitism.</title>
        <authorList>
            <person name="Dieterich C."/>
            <person name="Clifton S.W."/>
            <person name="Schuster L.N."/>
            <person name="Chinwalla A."/>
            <person name="Delehaunty K."/>
            <person name="Dinkelacker I."/>
            <person name="Fulton L."/>
            <person name="Fulton R."/>
            <person name="Godfrey J."/>
            <person name="Minx P."/>
            <person name="Mitreva M."/>
            <person name="Roeseler W."/>
            <person name="Tian H."/>
            <person name="Witte H."/>
            <person name="Yang S.P."/>
            <person name="Wilson R.K."/>
            <person name="Sommer R.J."/>
        </authorList>
    </citation>
    <scope>NUCLEOTIDE SEQUENCE [LARGE SCALE GENOMIC DNA]</scope>
    <source>
        <strain evidence="2">PS312</strain>
    </source>
</reference>
<proteinExistence type="predicted"/>
<dbReference type="Proteomes" id="UP000005239">
    <property type="component" value="Unassembled WGS sequence"/>
</dbReference>
<sequence length="243" mass="28374">MNTLRTFQQSNDPFTLASLPSDIIRNIIRLDEESLDELRLIGRSWNAQVLELYSTDSLSVVSFHYDQQYRSHVYMYAQMPARNKGRIGLNQWLTISLWSDEVFEVESELFYLGVPRVVYSEMILPSSWTQWIIIVCGFLIFGIRFGLVVIPKIVHYLYKRSAINNTVDGFVNHFKRFFSLFSSIDTLQLSNFVSDNVFNNVLKTIENKRIGRLEMQVDKWDRTLQYDLFVTTNAPNSVDSDLI</sequence>
<accession>A0A2A6BP85</accession>